<feature type="domain" description="EGF-like" evidence="8">
    <location>
        <begin position="235"/>
        <end position="270"/>
    </location>
</feature>
<dbReference type="PROSITE" id="PS00022">
    <property type="entry name" value="EGF_1"/>
    <property type="match status" value="3"/>
</dbReference>
<evidence type="ECO:0000313" key="9">
    <source>
        <dbReference type="EMBL" id="CAC5422434.1"/>
    </source>
</evidence>
<dbReference type="GO" id="GO:0005509">
    <property type="term" value="F:calcium ion binding"/>
    <property type="evidence" value="ECO:0007669"/>
    <property type="project" value="InterPro"/>
</dbReference>
<dbReference type="Pfam" id="PF00008">
    <property type="entry name" value="EGF"/>
    <property type="match status" value="1"/>
</dbReference>
<evidence type="ECO:0000259" key="8">
    <source>
        <dbReference type="PROSITE" id="PS50026"/>
    </source>
</evidence>
<sequence length="378" mass="42746">MDLCLSLCWFYMVSNVISERLNITGSSFQKDKYMDSNPMIIFDKIGPRQCIKYCMLHNGCNAVNFKRNDLHCELLALLNSNPSLIDVTEIYFTEITDWEQDKHACWPNPCTGQTKCEAAYYNQYICVTYDTPCSSQPCTNGGTCRNQFESFLCICPAGYNGQVCEYTPCTDTNCNHGECVISGSSFYCSCWSGYYGDRCENTPCTGQNCNYGSCVIIGSTFDCSCWAGHYGSRCEYTPCTGQYCNYGSCVVSGSNFYCSCWSGYYGSSCQYSYTYIYVAKSIESPNYPSYYYDNAVISWSYGTDAGRRISVVAVVFYLEENFDWLKVYHRPDKVTELASWTGTQSFIIVYSLDNYVYIEFTTDASITSTGFQIVVSTE</sequence>
<keyword evidence="4 6" id="KW-1015">Disulfide bond</keyword>
<dbReference type="InterPro" id="IPR051830">
    <property type="entry name" value="NOTCH_homolog"/>
</dbReference>
<dbReference type="SMART" id="SM00181">
    <property type="entry name" value="EGF"/>
    <property type="match status" value="4"/>
</dbReference>
<dbReference type="InterPro" id="IPR035914">
    <property type="entry name" value="Sperma_CUB_dom_sf"/>
</dbReference>
<dbReference type="Gene3D" id="2.10.25.10">
    <property type="entry name" value="Laminin"/>
    <property type="match status" value="3"/>
</dbReference>
<accession>A0A6J8EPD7</accession>
<dbReference type="PROSITE" id="PS50026">
    <property type="entry name" value="EGF_3"/>
    <property type="match status" value="3"/>
</dbReference>
<dbReference type="OrthoDB" id="6066851at2759"/>
<evidence type="ECO:0000256" key="5">
    <source>
        <dbReference type="ARBA" id="ARBA00023180"/>
    </source>
</evidence>
<gene>
    <name evidence="9" type="ORF">MCOR_54484</name>
</gene>
<dbReference type="SUPFAM" id="SSF49854">
    <property type="entry name" value="Spermadhesin, CUB domain"/>
    <property type="match status" value="1"/>
</dbReference>
<organism evidence="9 10">
    <name type="scientific">Mytilus coruscus</name>
    <name type="common">Sea mussel</name>
    <dbReference type="NCBI Taxonomy" id="42192"/>
    <lineage>
        <taxon>Eukaryota</taxon>
        <taxon>Metazoa</taxon>
        <taxon>Spiralia</taxon>
        <taxon>Lophotrochozoa</taxon>
        <taxon>Mollusca</taxon>
        <taxon>Bivalvia</taxon>
        <taxon>Autobranchia</taxon>
        <taxon>Pteriomorphia</taxon>
        <taxon>Mytilida</taxon>
        <taxon>Mytiloidea</taxon>
        <taxon>Mytilidae</taxon>
        <taxon>Mytilinae</taxon>
        <taxon>Mytilus</taxon>
    </lineage>
</organism>
<proteinExistence type="predicted"/>
<dbReference type="InterPro" id="IPR000152">
    <property type="entry name" value="EGF-type_Asp/Asn_hydroxyl_site"/>
</dbReference>
<dbReference type="Proteomes" id="UP000507470">
    <property type="component" value="Unassembled WGS sequence"/>
</dbReference>
<dbReference type="Pfam" id="PF00431">
    <property type="entry name" value="CUB"/>
    <property type="match status" value="1"/>
</dbReference>
<dbReference type="InterPro" id="IPR000859">
    <property type="entry name" value="CUB_dom"/>
</dbReference>
<dbReference type="EMBL" id="CACVKT020009597">
    <property type="protein sequence ID" value="CAC5422434.1"/>
    <property type="molecule type" value="Genomic_DNA"/>
</dbReference>
<keyword evidence="5" id="KW-0325">Glycoprotein</keyword>
<keyword evidence="3" id="KW-0677">Repeat</keyword>
<dbReference type="AlphaFoldDB" id="A0A6J8EPD7"/>
<dbReference type="PROSITE" id="PS01180">
    <property type="entry name" value="CUB"/>
    <property type="match status" value="1"/>
</dbReference>
<protein>
    <submittedName>
        <fullName evidence="9">Uncharacterized protein</fullName>
    </submittedName>
</protein>
<feature type="disulfide bond" evidence="6">
    <location>
        <begin position="155"/>
        <end position="164"/>
    </location>
</feature>
<keyword evidence="2" id="KW-0732">Signal</keyword>
<evidence type="ECO:0000259" key="7">
    <source>
        <dbReference type="PROSITE" id="PS01180"/>
    </source>
</evidence>
<evidence type="ECO:0000256" key="3">
    <source>
        <dbReference type="ARBA" id="ARBA00022737"/>
    </source>
</evidence>
<dbReference type="InterPro" id="IPR000742">
    <property type="entry name" value="EGF"/>
</dbReference>
<dbReference type="CDD" id="cd00054">
    <property type="entry name" value="EGF_CA"/>
    <property type="match status" value="1"/>
</dbReference>
<dbReference type="FunFam" id="2.10.25.10:FF:000109">
    <property type="entry name" value="Notch homolog 4, [Drosophila]"/>
    <property type="match status" value="1"/>
</dbReference>
<reference evidence="9 10" key="1">
    <citation type="submission" date="2020-06" db="EMBL/GenBank/DDBJ databases">
        <authorList>
            <person name="Li R."/>
            <person name="Bekaert M."/>
        </authorList>
    </citation>
    <scope>NUCLEOTIDE SEQUENCE [LARGE SCALE GENOMIC DNA]</scope>
    <source>
        <strain evidence="10">wild</strain>
    </source>
</reference>
<feature type="disulfide bond" evidence="6">
    <location>
        <begin position="190"/>
        <end position="199"/>
    </location>
</feature>
<name>A0A6J8EPD7_MYTCO</name>
<dbReference type="PROSITE" id="PS01186">
    <property type="entry name" value="EGF_2"/>
    <property type="match status" value="3"/>
</dbReference>
<dbReference type="PROSITE" id="PS00010">
    <property type="entry name" value="ASX_HYDROXYL"/>
    <property type="match status" value="1"/>
</dbReference>
<comment type="caution">
    <text evidence="6">Lacks conserved residue(s) required for the propagation of feature annotation.</text>
</comment>
<keyword evidence="10" id="KW-1185">Reference proteome</keyword>
<dbReference type="PANTHER" id="PTHR24033:SF151">
    <property type="entry name" value="NOTCH 2"/>
    <property type="match status" value="1"/>
</dbReference>
<dbReference type="SMART" id="SM00042">
    <property type="entry name" value="CUB"/>
    <property type="match status" value="1"/>
</dbReference>
<feature type="disulfide bond" evidence="6">
    <location>
        <begin position="260"/>
        <end position="269"/>
    </location>
</feature>
<evidence type="ECO:0000256" key="2">
    <source>
        <dbReference type="ARBA" id="ARBA00022729"/>
    </source>
</evidence>
<dbReference type="CDD" id="cd00041">
    <property type="entry name" value="CUB"/>
    <property type="match status" value="1"/>
</dbReference>
<keyword evidence="1 6" id="KW-0245">EGF-like domain</keyword>
<evidence type="ECO:0000256" key="4">
    <source>
        <dbReference type="ARBA" id="ARBA00023157"/>
    </source>
</evidence>
<feature type="disulfide bond" evidence="6">
    <location>
        <begin position="239"/>
        <end position="249"/>
    </location>
</feature>
<feature type="domain" description="EGF-like" evidence="8">
    <location>
        <begin position="129"/>
        <end position="165"/>
    </location>
</feature>
<dbReference type="Gene3D" id="2.60.120.290">
    <property type="entry name" value="Spermadhesin, CUB domain"/>
    <property type="match status" value="1"/>
</dbReference>
<dbReference type="SUPFAM" id="SSF57196">
    <property type="entry name" value="EGF/Laminin"/>
    <property type="match status" value="3"/>
</dbReference>
<dbReference type="SMART" id="SM00179">
    <property type="entry name" value="EGF_CA"/>
    <property type="match status" value="2"/>
</dbReference>
<evidence type="ECO:0000256" key="1">
    <source>
        <dbReference type="ARBA" id="ARBA00022536"/>
    </source>
</evidence>
<dbReference type="PANTHER" id="PTHR24033">
    <property type="entry name" value="EGF-LIKE DOMAIN-CONTAINING PROTEIN"/>
    <property type="match status" value="1"/>
</dbReference>
<evidence type="ECO:0000313" key="10">
    <source>
        <dbReference type="Proteomes" id="UP000507470"/>
    </source>
</evidence>
<dbReference type="InterPro" id="IPR001881">
    <property type="entry name" value="EGF-like_Ca-bd_dom"/>
</dbReference>
<feature type="domain" description="EGF-like" evidence="8">
    <location>
        <begin position="170"/>
        <end position="200"/>
    </location>
</feature>
<feature type="domain" description="CUB" evidence="7">
    <location>
        <begin position="269"/>
        <end position="378"/>
    </location>
</feature>
<evidence type="ECO:0000256" key="6">
    <source>
        <dbReference type="PROSITE-ProRule" id="PRU00076"/>
    </source>
</evidence>